<evidence type="ECO:0000313" key="3">
    <source>
        <dbReference type="Proteomes" id="UP000809829"/>
    </source>
</evidence>
<sequence>MGHKKQKNFFSNRHQNPFSTPWANPKHAHAQVNGETQQTQDLIILEAQTRKRS</sequence>
<proteinExistence type="predicted"/>
<organism evidence="2 3">
    <name type="scientific">Priestia iocasae</name>
    <dbReference type="NCBI Taxonomy" id="2291674"/>
    <lineage>
        <taxon>Bacteria</taxon>
        <taxon>Bacillati</taxon>
        <taxon>Bacillota</taxon>
        <taxon>Bacilli</taxon>
        <taxon>Bacillales</taxon>
        <taxon>Bacillaceae</taxon>
        <taxon>Priestia</taxon>
    </lineage>
</organism>
<feature type="compositionally biased region" description="Polar residues" evidence="1">
    <location>
        <begin position="8"/>
        <end position="22"/>
    </location>
</feature>
<accession>A0ABS2QY64</accession>
<gene>
    <name evidence="2" type="ORF">JOC83_003280</name>
</gene>
<evidence type="ECO:0000313" key="2">
    <source>
        <dbReference type="EMBL" id="MBM7704425.1"/>
    </source>
</evidence>
<reference evidence="2 3" key="1">
    <citation type="submission" date="2021-01" db="EMBL/GenBank/DDBJ databases">
        <title>Genomic Encyclopedia of Type Strains, Phase IV (KMG-IV): sequencing the most valuable type-strain genomes for metagenomic binning, comparative biology and taxonomic classification.</title>
        <authorList>
            <person name="Goeker M."/>
        </authorList>
    </citation>
    <scope>NUCLEOTIDE SEQUENCE [LARGE SCALE GENOMIC DNA]</scope>
    <source>
        <strain evidence="2 3">DSM 104297</strain>
    </source>
</reference>
<evidence type="ECO:0008006" key="4">
    <source>
        <dbReference type="Google" id="ProtNLM"/>
    </source>
</evidence>
<feature type="region of interest" description="Disordered" evidence="1">
    <location>
        <begin position="1"/>
        <end position="40"/>
    </location>
</feature>
<comment type="caution">
    <text evidence="2">The sequence shown here is derived from an EMBL/GenBank/DDBJ whole genome shotgun (WGS) entry which is preliminary data.</text>
</comment>
<name>A0ABS2QY64_9BACI</name>
<protein>
    <recommendedName>
        <fullName evidence="4">YpzG family protein</fullName>
    </recommendedName>
</protein>
<dbReference type="EMBL" id="JAFBFC010000006">
    <property type="protein sequence ID" value="MBM7704425.1"/>
    <property type="molecule type" value="Genomic_DNA"/>
</dbReference>
<evidence type="ECO:0000256" key="1">
    <source>
        <dbReference type="SAM" id="MobiDB-lite"/>
    </source>
</evidence>
<keyword evidence="3" id="KW-1185">Reference proteome</keyword>
<dbReference type="RefSeq" id="WP_110114299.1">
    <property type="nucleotide sequence ID" value="NZ_JAFBFC010000006.1"/>
</dbReference>
<dbReference type="Proteomes" id="UP000809829">
    <property type="component" value="Unassembled WGS sequence"/>
</dbReference>
<dbReference type="Pfam" id="PF14139">
    <property type="entry name" value="YpzG"/>
    <property type="match status" value="1"/>
</dbReference>
<dbReference type="InterPro" id="IPR025413">
    <property type="entry name" value="YpzG-like"/>
</dbReference>